<keyword evidence="2" id="KW-0328">Glycosyltransferase</keyword>
<gene>
    <name evidence="6" type="ORF">IFM46972_07327</name>
</gene>
<comment type="caution">
    <text evidence="6">The sequence shown here is derived from an EMBL/GenBank/DDBJ whole genome shotgun (WGS) entry which is preliminary data.</text>
</comment>
<feature type="coiled-coil region" evidence="4">
    <location>
        <begin position="352"/>
        <end position="379"/>
    </location>
</feature>
<dbReference type="Gene3D" id="3.90.550.10">
    <property type="entry name" value="Spore Coat Polysaccharide Biosynthesis Protein SpsA, Chain A"/>
    <property type="match status" value="1"/>
</dbReference>
<name>A0A8H3P0V2_9EURO</name>
<feature type="transmembrane region" description="Helical" evidence="5">
    <location>
        <begin position="6"/>
        <end position="26"/>
    </location>
</feature>
<keyword evidence="3" id="KW-0808">Transferase</keyword>
<sequence length="385" mass="44604">MKTVFSFSTPLLYLVDAFTYVITMVVRAMRHTGHRRPLFTTSIILSILCFVWLLKQSYASLSWREESPSFSTNRIAKVSMLYGEPNRLYERALQSHSRHARRWGYPMHILRQDISVGFWNKPSYLLSLVINELAKPPEERVDWLMWVDADSIILNGAVPAEIFLPPSDLDNIHFVATKDHNGLNTGIIFLHVHPWTINMLVESLAYPQYFPNENLGRSVDQESMARVLNKTAGGPEGQGYKDGRVYLPRTWINTYEWTHAYEGKKGNLLVHFPGLEEQRWSHMSKWLDVIEIMPGEWEVPLEKTEYLNQTTAFWARLRTARETITLMEEKVGLMPNGTLRQIDEVQKTQMAIGELKRVLQEEADNVEVVQQRLQELNTIKESISV</sequence>
<organism evidence="6 7">
    <name type="scientific">Aspergillus udagawae</name>
    <dbReference type="NCBI Taxonomy" id="91492"/>
    <lineage>
        <taxon>Eukaryota</taxon>
        <taxon>Fungi</taxon>
        <taxon>Dikarya</taxon>
        <taxon>Ascomycota</taxon>
        <taxon>Pezizomycotina</taxon>
        <taxon>Eurotiomycetes</taxon>
        <taxon>Eurotiomycetidae</taxon>
        <taxon>Eurotiales</taxon>
        <taxon>Aspergillaceae</taxon>
        <taxon>Aspergillus</taxon>
        <taxon>Aspergillus subgen. Fumigati</taxon>
    </lineage>
</organism>
<evidence type="ECO:0000256" key="3">
    <source>
        <dbReference type="ARBA" id="ARBA00022679"/>
    </source>
</evidence>
<evidence type="ECO:0000256" key="2">
    <source>
        <dbReference type="ARBA" id="ARBA00022676"/>
    </source>
</evidence>
<dbReference type="GO" id="GO:0006487">
    <property type="term" value="P:protein N-linked glycosylation"/>
    <property type="evidence" value="ECO:0007669"/>
    <property type="project" value="TreeGrafter"/>
</dbReference>
<evidence type="ECO:0000256" key="4">
    <source>
        <dbReference type="SAM" id="Coils"/>
    </source>
</evidence>
<comment type="similarity">
    <text evidence="1">Belongs to the glycosyltransferase 34 family.</text>
</comment>
<evidence type="ECO:0000313" key="7">
    <source>
        <dbReference type="Proteomes" id="UP000465221"/>
    </source>
</evidence>
<keyword evidence="5" id="KW-1133">Transmembrane helix</keyword>
<dbReference type="GO" id="GO:0016757">
    <property type="term" value="F:glycosyltransferase activity"/>
    <property type="evidence" value="ECO:0007669"/>
    <property type="project" value="UniProtKB-KW"/>
</dbReference>
<dbReference type="PANTHER" id="PTHR31306:SF8">
    <property type="entry name" value="GLYCOSYLTRANSFERASE FAMILY 34 PROTEIN"/>
    <property type="match status" value="1"/>
</dbReference>
<dbReference type="GO" id="GO:0000139">
    <property type="term" value="C:Golgi membrane"/>
    <property type="evidence" value="ECO:0007669"/>
    <property type="project" value="TreeGrafter"/>
</dbReference>
<accession>A0A8H3P0V2</accession>
<feature type="transmembrane region" description="Helical" evidence="5">
    <location>
        <begin position="38"/>
        <end position="54"/>
    </location>
</feature>
<dbReference type="SUPFAM" id="SSF53448">
    <property type="entry name" value="Nucleotide-diphospho-sugar transferases"/>
    <property type="match status" value="1"/>
</dbReference>
<proteinExistence type="inferred from homology"/>
<evidence type="ECO:0000256" key="1">
    <source>
        <dbReference type="ARBA" id="ARBA00005664"/>
    </source>
</evidence>
<keyword evidence="5" id="KW-0472">Membrane</keyword>
<dbReference type="PANTHER" id="PTHR31306">
    <property type="entry name" value="ALPHA-1,6-MANNOSYLTRANSFERASE MNN11-RELATED"/>
    <property type="match status" value="1"/>
</dbReference>
<dbReference type="InterPro" id="IPR008630">
    <property type="entry name" value="Glyco_trans_34"/>
</dbReference>
<keyword evidence="4" id="KW-0175">Coiled coil</keyword>
<evidence type="ECO:0000256" key="5">
    <source>
        <dbReference type="SAM" id="Phobius"/>
    </source>
</evidence>
<evidence type="ECO:0008006" key="8">
    <source>
        <dbReference type="Google" id="ProtNLM"/>
    </source>
</evidence>
<dbReference type="Proteomes" id="UP000465221">
    <property type="component" value="Unassembled WGS sequence"/>
</dbReference>
<protein>
    <recommendedName>
        <fullName evidence="8">Galactosyl transferase GMA12/MNN10 family protein</fullName>
    </recommendedName>
</protein>
<evidence type="ECO:0000313" key="6">
    <source>
        <dbReference type="EMBL" id="GFF43793.1"/>
    </source>
</evidence>
<dbReference type="EMBL" id="BLKC01000055">
    <property type="protein sequence ID" value="GFF43793.1"/>
    <property type="molecule type" value="Genomic_DNA"/>
</dbReference>
<dbReference type="InterPro" id="IPR029044">
    <property type="entry name" value="Nucleotide-diphossugar_trans"/>
</dbReference>
<reference evidence="6 7" key="1">
    <citation type="submission" date="2020-01" db="EMBL/GenBank/DDBJ databases">
        <title>Draft genome sequence of Aspergillus udagawae IFM 46972.</title>
        <authorList>
            <person name="Takahashi H."/>
            <person name="Yaguchi T."/>
        </authorList>
    </citation>
    <scope>NUCLEOTIDE SEQUENCE [LARGE SCALE GENOMIC DNA]</scope>
    <source>
        <strain evidence="6 7">IFM 46972</strain>
    </source>
</reference>
<dbReference type="Pfam" id="PF05637">
    <property type="entry name" value="Glyco_transf_34"/>
    <property type="match status" value="1"/>
</dbReference>
<dbReference type="AlphaFoldDB" id="A0A8H3P0V2"/>
<keyword evidence="5" id="KW-0812">Transmembrane</keyword>